<proteinExistence type="predicted"/>
<protein>
    <submittedName>
        <fullName evidence="1">Unannotated protein</fullName>
    </submittedName>
</protein>
<gene>
    <name evidence="1" type="ORF">UFOPK3662_03222</name>
</gene>
<dbReference type="AlphaFoldDB" id="A0A6J7KY88"/>
<organism evidence="1">
    <name type="scientific">freshwater metagenome</name>
    <dbReference type="NCBI Taxonomy" id="449393"/>
    <lineage>
        <taxon>unclassified sequences</taxon>
        <taxon>metagenomes</taxon>
        <taxon>ecological metagenomes</taxon>
    </lineage>
</organism>
<sequence>MNMGGPTDHWYTDIFTWNRPAFGEPIDSLLRDIRRFGGDALLQDDQPLGHRLWDVWPQWGRADERALGRLAADLVPIRDELRADAEVRGWEVE</sequence>
<accession>A0A6J7KY88</accession>
<evidence type="ECO:0000313" key="1">
    <source>
        <dbReference type="EMBL" id="CAB4960906.1"/>
    </source>
</evidence>
<dbReference type="EMBL" id="CAFBMW010000036">
    <property type="protein sequence ID" value="CAB4960906.1"/>
    <property type="molecule type" value="Genomic_DNA"/>
</dbReference>
<reference evidence="1" key="1">
    <citation type="submission" date="2020-05" db="EMBL/GenBank/DDBJ databases">
        <authorList>
            <person name="Chiriac C."/>
            <person name="Salcher M."/>
            <person name="Ghai R."/>
            <person name="Kavagutti S V."/>
        </authorList>
    </citation>
    <scope>NUCLEOTIDE SEQUENCE</scope>
</reference>
<name>A0A6J7KY88_9ZZZZ</name>